<dbReference type="Pfam" id="PF06078">
    <property type="entry name" value="DUF937"/>
    <property type="match status" value="1"/>
</dbReference>
<dbReference type="AlphaFoldDB" id="A0A158C5Q1"/>
<dbReference type="GO" id="GO:0016020">
    <property type="term" value="C:membrane"/>
    <property type="evidence" value="ECO:0007669"/>
    <property type="project" value="UniProtKB-UniRule"/>
</dbReference>
<evidence type="ECO:0000313" key="4">
    <source>
        <dbReference type="EMBL" id="SAK77649.1"/>
    </source>
</evidence>
<gene>
    <name evidence="4" type="ORF">AWB82_05017</name>
</gene>
<reference evidence="4" key="1">
    <citation type="submission" date="2016-01" db="EMBL/GenBank/DDBJ databases">
        <authorList>
            <person name="Peeters C."/>
        </authorList>
    </citation>
    <scope>NUCLEOTIDE SEQUENCE [LARGE SCALE GENOMIC DNA]</scope>
    <source>
        <strain evidence="4">LMG 29325</strain>
    </source>
</reference>
<dbReference type="Proteomes" id="UP000054596">
    <property type="component" value="Unassembled WGS sequence"/>
</dbReference>
<evidence type="ECO:0000259" key="3">
    <source>
        <dbReference type="PROSITE" id="PS51123"/>
    </source>
</evidence>
<dbReference type="Gene3D" id="3.30.1330.60">
    <property type="entry name" value="OmpA-like domain"/>
    <property type="match status" value="1"/>
</dbReference>
<dbReference type="CDD" id="cd07185">
    <property type="entry name" value="OmpA_C-like"/>
    <property type="match status" value="1"/>
</dbReference>
<dbReference type="InterPro" id="IPR036737">
    <property type="entry name" value="OmpA-like_sf"/>
</dbReference>
<dbReference type="PANTHER" id="PTHR30329:SF21">
    <property type="entry name" value="LIPOPROTEIN YIAD-RELATED"/>
    <property type="match status" value="1"/>
</dbReference>
<proteinExistence type="predicted"/>
<dbReference type="RefSeq" id="WP_086972035.1">
    <property type="nucleotide sequence ID" value="NZ_FCOJ02000042.1"/>
</dbReference>
<comment type="caution">
    <text evidence="4">The sequence shown here is derived from an EMBL/GenBank/DDBJ whole genome shotgun (WGS) entry which is preliminary data.</text>
</comment>
<sequence>MSINLNQLVQGALTESVLQQIAGRIGCAPESARRVVSLCGPALIGAMMNKASTLEGARHLFTAIMSPATNALIADDLPQAVAHGAGFKTLLDIGEKTDTEIASHDSLNLLAERIAEYTGVAASATRTLGGVVSATLFGVLKRYLTQHNGHPGQLPTLLGHQVPVVRANMTDAFAQALGLGTVGAFVAGVVSRLKAVSAHLEHPATHEAAAFTQPQEAPAAPEQPVKEDAGNKKWWWLALAAALALLALLIGRGCTTEKLEKSEETAPAKRDAASDPSAVTASAPAAVDQASAPAALPTKDATMSFVVDASGVPTLTATVSSEDERRALIDALAAKLGVDKFKANITVDPNRKPADWIGKLDGLLPIMALPGAQMSIVGHKIDLSGRAGDAPLGWVDNLKTLFGNGWTIGATDTTPAAKDLAASDAHADAVCSGKDVVKSLNLRPVSFGFASNSLPPAALNALAKSAKALKDCNAAGTPIKLQIGGFTDSSGDPAVNISLSAKRAETVRLYLIQQGAPAGSLTAEGFGDANPIGDNATRDGRATNRRIEFKELN</sequence>
<dbReference type="InterPro" id="IPR050330">
    <property type="entry name" value="Bact_OuterMem_StrucFunc"/>
</dbReference>
<dbReference type="InterPro" id="IPR009282">
    <property type="entry name" value="DUF937"/>
</dbReference>
<evidence type="ECO:0000256" key="2">
    <source>
        <dbReference type="SAM" id="MobiDB-lite"/>
    </source>
</evidence>
<dbReference type="EMBL" id="FCOJ02000042">
    <property type="protein sequence ID" value="SAK77649.1"/>
    <property type="molecule type" value="Genomic_DNA"/>
</dbReference>
<keyword evidence="1" id="KW-0472">Membrane</keyword>
<dbReference type="OrthoDB" id="9782229at2"/>
<feature type="region of interest" description="Disordered" evidence="2">
    <location>
        <begin position="259"/>
        <end position="285"/>
    </location>
</feature>
<dbReference type="Gene3D" id="3.40.1520.20">
    <property type="match status" value="1"/>
</dbReference>
<name>A0A158C5Q1_9BURK</name>
<evidence type="ECO:0000313" key="5">
    <source>
        <dbReference type="Proteomes" id="UP000054596"/>
    </source>
</evidence>
<feature type="compositionally biased region" description="Low complexity" evidence="2">
    <location>
        <begin position="274"/>
        <end position="285"/>
    </location>
</feature>
<dbReference type="Pfam" id="PF00691">
    <property type="entry name" value="OmpA"/>
    <property type="match status" value="1"/>
</dbReference>
<evidence type="ECO:0000256" key="1">
    <source>
        <dbReference type="PROSITE-ProRule" id="PRU00473"/>
    </source>
</evidence>
<dbReference type="InterPro" id="IPR006665">
    <property type="entry name" value="OmpA-like"/>
</dbReference>
<feature type="domain" description="OmpA-like" evidence="3">
    <location>
        <begin position="434"/>
        <end position="553"/>
    </location>
</feature>
<accession>A0A158C5Q1</accession>
<organism evidence="4 5">
    <name type="scientific">Caballeronia glebae</name>
    <dbReference type="NCBI Taxonomy" id="1777143"/>
    <lineage>
        <taxon>Bacteria</taxon>
        <taxon>Pseudomonadati</taxon>
        <taxon>Pseudomonadota</taxon>
        <taxon>Betaproteobacteria</taxon>
        <taxon>Burkholderiales</taxon>
        <taxon>Burkholderiaceae</taxon>
        <taxon>Caballeronia</taxon>
    </lineage>
</organism>
<dbReference type="PROSITE" id="PS51123">
    <property type="entry name" value="OMPA_2"/>
    <property type="match status" value="1"/>
</dbReference>
<feature type="compositionally biased region" description="Basic and acidic residues" evidence="2">
    <location>
        <begin position="259"/>
        <end position="273"/>
    </location>
</feature>
<dbReference type="SUPFAM" id="SSF103088">
    <property type="entry name" value="OmpA-like"/>
    <property type="match status" value="1"/>
</dbReference>
<dbReference type="PANTHER" id="PTHR30329">
    <property type="entry name" value="STATOR ELEMENT OF FLAGELLAR MOTOR COMPLEX"/>
    <property type="match status" value="1"/>
</dbReference>
<keyword evidence="5" id="KW-1185">Reference proteome</keyword>
<dbReference type="STRING" id="1777143.AWB82_05017"/>
<protein>
    <submittedName>
        <fullName evidence="4">OmpA/MotB domain-containing protein</fullName>
    </submittedName>
</protein>